<reference evidence="6 7" key="1">
    <citation type="submission" date="2014-10" db="EMBL/GenBank/DDBJ databases">
        <title>Whole genome sequence of Francisella endociliophora strain FSC1006, isolated from a laboratory culture of the marine ciliate Euplotes raikovi.</title>
        <authorList>
            <person name="Granberg M."/>
            <person name="Backman S."/>
            <person name="Lundmark E."/>
            <person name="Nilsson E."/>
            <person name="Karlsson E."/>
            <person name="Thelaus J."/>
            <person name="Ohrman C."/>
            <person name="Larkeryd A."/>
            <person name="Stenberg P."/>
        </authorList>
    </citation>
    <scope>NUCLEOTIDE SEQUENCE [LARGE SCALE GENOMIC DNA]</scope>
    <source>
        <strain evidence="6 7">FSC1006</strain>
    </source>
</reference>
<feature type="transmembrane region" description="Helical" evidence="1">
    <location>
        <begin position="426"/>
        <end position="444"/>
    </location>
</feature>
<sequence>MSNFFKKILLMLNKAVKSRWFLIAVIFCVILLLIWVVIPGISIFGLSILKSSTAKILTTFFVLIAVLGVWLYKKNLLSFSKVVAFFVERNEKKSKKLNLTDVKVRAELKSLVSLLKKRKKINKKDTPIYAILGENKESLEAVLRHSSKKSNATNDSISVDKFTSDALAWNISSDKALISLFDVKNFYGLFRCLYGINNHYPINGIVYNISLDKIFESKSSISNYQKEIQSEIFELRNYLDKIAKKYNIEIPIYITFSGIEIISGFDEYMSVASNKVKYNPLGITLSAGKPANFMKIKEKFQQFFAALNDNIIVKCDSTLNAEKVLKIITFTKQVILSLESIEPSLDRLFDNKIQKTTVVRGLYFISYKNSDSCFDLMRMQKFDKSVSFTDQRIYFLDNLFKDVILMEAYNFGENKNYIKKLKYKDYSRSGIAVVAGFVLSVLWIKSSLSYIDFFNKVDSKYNKILHSNVSSNNAAISFANLINQHSNLSLNGLYYNESLVDDLSGIYRNIIQINFIPQLEKDIANKLQQAIDNLPKEKVPTSMQVENLHTWLAVYLMLVDEKHFDETMFVRSIKSIWSEQKISAIEFGNREELLEATVISGIPKNIKLNKALVFKAREILRSDSTYVLAYQMLKDQALQDTDDQYTLLGEASDVNTNYVFDNNVVKVPNFYTKKGYYSIYLKNQVDFLKKAAQSMWVLSGDQGGLSNLTLVNLKANMDILYWNDYLNTWNDALDKINIQNTNSIKDLIRVLNSLTISDNSIVTVLKRIVTNTDFISMSDVTSKVGLNSGNRNIVTSKYNEVIKLLSEYKKSNINKGDENDSKASGTIPEMSDDIGKIRNSLVSISLSSQPNRDAFTLVQNKKEAGIFKDLSNLWEVANNSPEPLKKWASQIVNVTTRVLNSMAIKEINARWEKEPLDYFNNYLKDRYPLKLNAYKQSSAKSFIEFFKKDGVMQKFIKENLASLIEKSSNSRGYVWKKYYGEPFAYDEDFLAMINSLNTIEEMFFSEEGIGFKIFLVPDYLNKNLSVLSIDFNNKSYSYANGPQEDFIIEWPAKNINKSPVTISYTSKDGDTNMINFDGEWGLFKFLEKGNIKYSEEKGVNRFRIYNDKDILAEYTLKTNSLDDKFSFDVFKNLNVMDRIKSSKEVNK</sequence>
<dbReference type="Proteomes" id="UP000029672">
    <property type="component" value="Chromosome"/>
</dbReference>
<dbReference type="STRING" id="1547445.LO80_01625"/>
<dbReference type="InterPro" id="IPR025743">
    <property type="entry name" value="TssM1_N"/>
</dbReference>
<dbReference type="InterPro" id="IPR048677">
    <property type="entry name" value="TssM1_hel"/>
</dbReference>
<name>A0A097EMK5_9GAMM</name>
<feature type="domain" description="Type VI secretion system component TssM1 helical" evidence="5">
    <location>
        <begin position="905"/>
        <end position="1006"/>
    </location>
</feature>
<keyword evidence="1" id="KW-0812">Transmembrane</keyword>
<feature type="domain" description="Type VI secretion system component TssM1 N-terminal" evidence="4">
    <location>
        <begin position="191"/>
        <end position="419"/>
    </location>
</feature>
<dbReference type="InterPro" id="IPR010623">
    <property type="entry name" value="IcmF_C"/>
</dbReference>
<accession>A0A097EMK5</accession>
<evidence type="ECO:0000313" key="6">
    <source>
        <dbReference type="EMBL" id="AIT08801.1"/>
    </source>
</evidence>
<dbReference type="HOGENOM" id="CLU_003353_1_0_6"/>
<dbReference type="OrthoDB" id="9758229at2"/>
<keyword evidence="7" id="KW-1185">Reference proteome</keyword>
<evidence type="ECO:0000259" key="5">
    <source>
        <dbReference type="Pfam" id="PF21070"/>
    </source>
</evidence>
<dbReference type="AlphaFoldDB" id="A0A097EMK5"/>
<dbReference type="RefSeq" id="WP_040007951.1">
    <property type="nucleotide sequence ID" value="NZ_CP009574.1"/>
</dbReference>
<evidence type="ECO:0000259" key="2">
    <source>
        <dbReference type="Pfam" id="PF06744"/>
    </source>
</evidence>
<organism evidence="6 7">
    <name type="scientific">Candidatus Francisella endociliophora</name>
    <dbReference type="NCBI Taxonomy" id="653937"/>
    <lineage>
        <taxon>Bacteria</taxon>
        <taxon>Pseudomonadati</taxon>
        <taxon>Pseudomonadota</taxon>
        <taxon>Gammaproteobacteria</taxon>
        <taxon>Thiotrichales</taxon>
        <taxon>Francisellaceae</taxon>
        <taxon>Francisella</taxon>
    </lineage>
</organism>
<feature type="domain" description="IcmF-related" evidence="3">
    <location>
        <begin position="491"/>
        <end position="773"/>
    </location>
</feature>
<protein>
    <recommendedName>
        <fullName evidence="8">Type VI secretion protein IcmF</fullName>
    </recommendedName>
</protein>
<keyword evidence="1" id="KW-1133">Transmembrane helix</keyword>
<evidence type="ECO:0008006" key="8">
    <source>
        <dbReference type="Google" id="ProtNLM"/>
    </source>
</evidence>
<keyword evidence="1" id="KW-0472">Membrane</keyword>
<dbReference type="InterPro" id="IPR053156">
    <property type="entry name" value="T6SS_TssM-like"/>
</dbReference>
<dbReference type="Pfam" id="PF14331">
    <property type="entry name" value="IcmF-related_N"/>
    <property type="match status" value="1"/>
</dbReference>
<dbReference type="KEGG" id="frf:LO80_01625"/>
<evidence type="ECO:0000256" key="1">
    <source>
        <dbReference type="SAM" id="Phobius"/>
    </source>
</evidence>
<feature type="transmembrane region" description="Helical" evidence="1">
    <location>
        <begin position="54"/>
        <end position="72"/>
    </location>
</feature>
<evidence type="ECO:0000259" key="4">
    <source>
        <dbReference type="Pfam" id="PF14331"/>
    </source>
</evidence>
<dbReference type="Pfam" id="PF06744">
    <property type="entry name" value="IcmF_C"/>
    <property type="match status" value="1"/>
</dbReference>
<dbReference type="eggNOG" id="COG3523">
    <property type="taxonomic scope" value="Bacteria"/>
</dbReference>
<proteinExistence type="predicted"/>
<dbReference type="Pfam" id="PF21070">
    <property type="entry name" value="IcmF_helical"/>
    <property type="match status" value="1"/>
</dbReference>
<feature type="domain" description="Type VI secretion system IcmF C-terminal" evidence="2">
    <location>
        <begin position="1017"/>
        <end position="1118"/>
    </location>
</feature>
<dbReference type="EMBL" id="CP009574">
    <property type="protein sequence ID" value="AIT08801.1"/>
    <property type="molecule type" value="Genomic_DNA"/>
</dbReference>
<evidence type="ECO:0000313" key="7">
    <source>
        <dbReference type="Proteomes" id="UP000029672"/>
    </source>
</evidence>
<dbReference type="PANTHER" id="PTHR36153:SF1">
    <property type="entry name" value="TYPE VI SECRETION SYSTEM COMPONENT TSSM1"/>
    <property type="match status" value="1"/>
</dbReference>
<feature type="transmembrane region" description="Helical" evidence="1">
    <location>
        <begin position="20"/>
        <end position="48"/>
    </location>
</feature>
<evidence type="ECO:0000259" key="3">
    <source>
        <dbReference type="Pfam" id="PF06761"/>
    </source>
</evidence>
<dbReference type="InterPro" id="IPR009612">
    <property type="entry name" value="IcmF-rel"/>
</dbReference>
<dbReference type="PANTHER" id="PTHR36153">
    <property type="entry name" value="INNER MEMBRANE PROTEIN-RELATED"/>
    <property type="match status" value="1"/>
</dbReference>
<dbReference type="Pfam" id="PF06761">
    <property type="entry name" value="IcmF-related"/>
    <property type="match status" value="1"/>
</dbReference>
<gene>
    <name evidence="6" type="ORF">LO80_01625</name>
</gene>